<evidence type="ECO:0000256" key="1">
    <source>
        <dbReference type="ARBA" id="ARBA00022603"/>
    </source>
</evidence>
<feature type="domain" description="O-methyltransferase dimerisation" evidence="6">
    <location>
        <begin position="58"/>
        <end position="132"/>
    </location>
</feature>
<dbReference type="Pfam" id="PF00891">
    <property type="entry name" value="Methyltransf_2"/>
    <property type="match status" value="1"/>
</dbReference>
<sequence>MSVYEDLNEAVALINALGRLPLGSSNENNQSITKQALRLSKALTATLEAPEDAAVNMSFAIFTPMSARIAVDLKLFELIASHSGPITAAELSSLSGGEDQLIIRILRPLSAVGFVKEVAEQTWVATPITKAMANDTIAAGHRMMWELMAVAVAQAPKFLKETRYRSPANSQDGLVQYAYQTKLSVFELISTIPQMQRDFDIFMGSMMGTGKYWIDWYPIQELIIDGARDDSVLMIDIGGGNGYDLQAFERKYPQRGRLVLQDRPSVIDNIKDMHPAIEYFKYDFFTSQPIQGARVYFYHHILHDWPDDKCLIILQQVKRAMEPGYSKLLLHELILPDKEALTVHASFDLAVMIFNSGTLRTRKQWGRLLESAGLELVKVWVPEKDTDGIVEAVVKEN</sequence>
<feature type="active site" description="Proton acceptor" evidence="4">
    <location>
        <position position="303"/>
    </location>
</feature>
<keyword evidence="8" id="KW-1185">Reference proteome</keyword>
<evidence type="ECO:0000259" key="5">
    <source>
        <dbReference type="Pfam" id="PF00891"/>
    </source>
</evidence>
<dbReference type="InterPro" id="IPR012967">
    <property type="entry name" value="COMT_dimerisation"/>
</dbReference>
<dbReference type="EMBL" id="JAAMPI010000029">
    <property type="protein sequence ID" value="KAF4637258.1"/>
    <property type="molecule type" value="Genomic_DNA"/>
</dbReference>
<keyword evidence="3" id="KW-0949">S-adenosyl-L-methionine</keyword>
<evidence type="ECO:0000256" key="4">
    <source>
        <dbReference type="PIRSR" id="PIRSR005739-1"/>
    </source>
</evidence>
<evidence type="ECO:0000313" key="8">
    <source>
        <dbReference type="Proteomes" id="UP000566819"/>
    </source>
</evidence>
<dbReference type="InterPro" id="IPR036388">
    <property type="entry name" value="WH-like_DNA-bd_sf"/>
</dbReference>
<dbReference type="GO" id="GO:0046983">
    <property type="term" value="F:protein dimerization activity"/>
    <property type="evidence" value="ECO:0007669"/>
    <property type="project" value="InterPro"/>
</dbReference>
<keyword evidence="2" id="KW-0808">Transferase</keyword>
<dbReference type="InterPro" id="IPR001077">
    <property type="entry name" value="COMT_C"/>
</dbReference>
<evidence type="ECO:0008006" key="9">
    <source>
        <dbReference type="Google" id="ProtNLM"/>
    </source>
</evidence>
<reference evidence="7 8" key="1">
    <citation type="submission" date="2020-03" db="EMBL/GenBank/DDBJ databases">
        <title>Draft Genome Sequence of Cudoniella acicularis.</title>
        <authorList>
            <person name="Buettner E."/>
            <person name="Kellner H."/>
        </authorList>
    </citation>
    <scope>NUCLEOTIDE SEQUENCE [LARGE SCALE GENOMIC DNA]</scope>
    <source>
        <strain evidence="7 8">DSM 108380</strain>
    </source>
</reference>
<dbReference type="Proteomes" id="UP000566819">
    <property type="component" value="Unassembled WGS sequence"/>
</dbReference>
<dbReference type="Gene3D" id="1.10.10.10">
    <property type="entry name" value="Winged helix-like DNA-binding domain superfamily/Winged helix DNA-binding domain"/>
    <property type="match status" value="1"/>
</dbReference>
<proteinExistence type="predicted"/>
<dbReference type="InterPro" id="IPR016461">
    <property type="entry name" value="COMT-like"/>
</dbReference>
<dbReference type="PANTHER" id="PTHR43712">
    <property type="entry name" value="PUTATIVE (AFU_ORTHOLOGUE AFUA_4G14580)-RELATED"/>
    <property type="match status" value="1"/>
</dbReference>
<keyword evidence="1" id="KW-0489">Methyltransferase</keyword>
<feature type="domain" description="O-methyltransferase C-terminal" evidence="5">
    <location>
        <begin position="233"/>
        <end position="374"/>
    </location>
</feature>
<dbReference type="InterPro" id="IPR029063">
    <property type="entry name" value="SAM-dependent_MTases_sf"/>
</dbReference>
<gene>
    <name evidence="7" type="ORF">G7Y89_g832</name>
</gene>
<dbReference type="Gene3D" id="3.40.50.150">
    <property type="entry name" value="Vaccinia Virus protein VP39"/>
    <property type="match status" value="1"/>
</dbReference>
<dbReference type="SUPFAM" id="SSF53335">
    <property type="entry name" value="S-adenosyl-L-methionine-dependent methyltransferases"/>
    <property type="match status" value="1"/>
</dbReference>
<evidence type="ECO:0000256" key="3">
    <source>
        <dbReference type="ARBA" id="ARBA00022691"/>
    </source>
</evidence>
<dbReference type="Pfam" id="PF08100">
    <property type="entry name" value="Dimerisation"/>
    <property type="match status" value="1"/>
</dbReference>
<organism evidence="7 8">
    <name type="scientific">Cudoniella acicularis</name>
    <dbReference type="NCBI Taxonomy" id="354080"/>
    <lineage>
        <taxon>Eukaryota</taxon>
        <taxon>Fungi</taxon>
        <taxon>Dikarya</taxon>
        <taxon>Ascomycota</taxon>
        <taxon>Pezizomycotina</taxon>
        <taxon>Leotiomycetes</taxon>
        <taxon>Helotiales</taxon>
        <taxon>Tricladiaceae</taxon>
        <taxon>Cudoniella</taxon>
    </lineage>
</organism>
<accession>A0A8H4W7K1</accession>
<dbReference type="InterPro" id="IPR036390">
    <property type="entry name" value="WH_DNA-bd_sf"/>
</dbReference>
<evidence type="ECO:0000256" key="2">
    <source>
        <dbReference type="ARBA" id="ARBA00022679"/>
    </source>
</evidence>
<dbReference type="GO" id="GO:0008171">
    <property type="term" value="F:O-methyltransferase activity"/>
    <property type="evidence" value="ECO:0007669"/>
    <property type="project" value="InterPro"/>
</dbReference>
<evidence type="ECO:0000259" key="6">
    <source>
        <dbReference type="Pfam" id="PF08100"/>
    </source>
</evidence>
<name>A0A8H4W7K1_9HELO</name>
<evidence type="ECO:0000313" key="7">
    <source>
        <dbReference type="EMBL" id="KAF4637258.1"/>
    </source>
</evidence>
<dbReference type="SUPFAM" id="SSF46785">
    <property type="entry name" value="Winged helix' DNA-binding domain"/>
    <property type="match status" value="1"/>
</dbReference>
<dbReference type="GO" id="GO:0032259">
    <property type="term" value="P:methylation"/>
    <property type="evidence" value="ECO:0007669"/>
    <property type="project" value="UniProtKB-KW"/>
</dbReference>
<protein>
    <recommendedName>
        <fullName evidence="9">O-methyltransferase domain-containing protein</fullName>
    </recommendedName>
</protein>
<dbReference type="AlphaFoldDB" id="A0A8H4W7K1"/>
<dbReference type="PANTHER" id="PTHR43712:SF1">
    <property type="entry name" value="HYPOTHETICAL O-METHYLTRANSFERASE (EUROFUNG)-RELATED"/>
    <property type="match status" value="1"/>
</dbReference>
<dbReference type="PIRSF" id="PIRSF005739">
    <property type="entry name" value="O-mtase"/>
    <property type="match status" value="1"/>
</dbReference>
<dbReference type="PROSITE" id="PS51683">
    <property type="entry name" value="SAM_OMT_II"/>
    <property type="match status" value="1"/>
</dbReference>
<comment type="caution">
    <text evidence="7">The sequence shown here is derived from an EMBL/GenBank/DDBJ whole genome shotgun (WGS) entry which is preliminary data.</text>
</comment>
<dbReference type="OrthoDB" id="1535081at2759"/>